<comment type="caution">
    <text evidence="2">The sequence shown here is derived from an EMBL/GenBank/DDBJ whole genome shotgun (WGS) entry which is preliminary data.</text>
</comment>
<dbReference type="SUPFAM" id="SSF51621">
    <property type="entry name" value="Phosphoenolpyruvate/pyruvate domain"/>
    <property type="match status" value="1"/>
</dbReference>
<dbReference type="GO" id="GO:0016829">
    <property type="term" value="F:lyase activity"/>
    <property type="evidence" value="ECO:0007669"/>
    <property type="project" value="UniProtKB-KW"/>
</dbReference>
<dbReference type="PANTHER" id="PTHR42905:SF7">
    <property type="entry name" value="PHOSPHOENOLPYRUVATE PHOSPHOMUTASE"/>
    <property type="match status" value="1"/>
</dbReference>
<dbReference type="InterPro" id="IPR015813">
    <property type="entry name" value="Pyrv/PenolPyrv_kinase-like_dom"/>
</dbReference>
<organism evidence="2 3">
    <name type="scientific">Streptomyces caledonius</name>
    <dbReference type="NCBI Taxonomy" id="3134107"/>
    <lineage>
        <taxon>Bacteria</taxon>
        <taxon>Bacillati</taxon>
        <taxon>Actinomycetota</taxon>
        <taxon>Actinomycetes</taxon>
        <taxon>Kitasatosporales</taxon>
        <taxon>Streptomycetaceae</taxon>
        <taxon>Streptomyces</taxon>
    </lineage>
</organism>
<dbReference type="Pfam" id="PF13714">
    <property type="entry name" value="PEP_mutase"/>
    <property type="match status" value="1"/>
</dbReference>
<evidence type="ECO:0000256" key="1">
    <source>
        <dbReference type="ARBA" id="ARBA00038455"/>
    </source>
</evidence>
<name>A0ABU8U8M1_9ACTN</name>
<comment type="similarity">
    <text evidence="1">Belongs to the isocitrate lyase/PEP mutase superfamily. PEP mutase family.</text>
</comment>
<dbReference type="PANTHER" id="PTHR42905">
    <property type="entry name" value="PHOSPHOENOLPYRUVATE CARBOXYLASE"/>
    <property type="match status" value="1"/>
</dbReference>
<dbReference type="EMBL" id="JBBKAM010000002">
    <property type="protein sequence ID" value="MEJ8643881.1"/>
    <property type="molecule type" value="Genomic_DNA"/>
</dbReference>
<dbReference type="CDD" id="cd00377">
    <property type="entry name" value="ICL_PEPM"/>
    <property type="match status" value="1"/>
</dbReference>
<dbReference type="InterPro" id="IPR039556">
    <property type="entry name" value="ICL/PEPM"/>
</dbReference>
<dbReference type="Proteomes" id="UP001382904">
    <property type="component" value="Unassembled WGS sequence"/>
</dbReference>
<evidence type="ECO:0000313" key="3">
    <source>
        <dbReference type="Proteomes" id="UP001382904"/>
    </source>
</evidence>
<proteinExistence type="inferred from homology"/>
<reference evidence="2 3" key="1">
    <citation type="submission" date="2024-03" db="EMBL/GenBank/DDBJ databases">
        <title>Novel Streptomyces species of biotechnological and ecological value are a feature of Machair soil.</title>
        <authorList>
            <person name="Prole J.R."/>
            <person name="Goodfellow M."/>
            <person name="Allenby N."/>
            <person name="Ward A.C."/>
        </authorList>
    </citation>
    <scope>NUCLEOTIDE SEQUENCE [LARGE SCALE GENOMIC DNA]</scope>
    <source>
        <strain evidence="2 3">MS1.HAVA.3</strain>
    </source>
</reference>
<evidence type="ECO:0000313" key="2">
    <source>
        <dbReference type="EMBL" id="MEJ8643881.1"/>
    </source>
</evidence>
<dbReference type="InterPro" id="IPR040442">
    <property type="entry name" value="Pyrv_kinase-like_dom_sf"/>
</dbReference>
<keyword evidence="3" id="KW-1185">Reference proteome</keyword>
<dbReference type="Gene3D" id="3.20.20.60">
    <property type="entry name" value="Phosphoenolpyruvate-binding domains"/>
    <property type="match status" value="1"/>
</dbReference>
<protein>
    <submittedName>
        <fullName evidence="2">Isocitrate lyase/phosphoenolpyruvate mutase family protein</fullName>
    </submittedName>
</protein>
<sequence length="284" mass="30586">MMPKAARLRELLERKEIARIVGSRDALTALLVEEAGFDGLWASSFELSASRALPDLGLLTMAELLVASSHVNEATALPLLADCDTGFGGKINVVRTVQQFEAAGIAGVCFEDKVFPKRNSFLAGQNLEDPQDFAGRIEAGARARRSEDFTIVARTEALIAGRGMDEALHRAHLYADAGADAILIHSKKPTPAEILEFLRAWRARTPVVVVPTTYPHWDLAEAQEAGVSMVIYANHALRASVTAMRDVLGEIHLQGGTGGVEDGIAPMKELFGLTGVAKWEGWSA</sequence>
<accession>A0ABU8U8M1</accession>
<keyword evidence="2" id="KW-0456">Lyase</keyword>
<gene>
    <name evidence="2" type="ORF">WKI68_25935</name>
</gene>